<evidence type="ECO:0000313" key="3">
    <source>
        <dbReference type="Proteomes" id="UP000283087"/>
    </source>
</evidence>
<organism evidence="2 3">
    <name type="scientific">Amphritea opalescens</name>
    <dbReference type="NCBI Taxonomy" id="2490544"/>
    <lineage>
        <taxon>Bacteria</taxon>
        <taxon>Pseudomonadati</taxon>
        <taxon>Pseudomonadota</taxon>
        <taxon>Gammaproteobacteria</taxon>
        <taxon>Oceanospirillales</taxon>
        <taxon>Oceanospirillaceae</taxon>
        <taxon>Amphritea</taxon>
    </lineage>
</organism>
<comment type="caution">
    <text evidence="2">The sequence shown here is derived from an EMBL/GenBank/DDBJ whole genome shotgun (WGS) entry which is preliminary data.</text>
</comment>
<evidence type="ECO:0000259" key="1">
    <source>
        <dbReference type="Pfam" id="PF22275"/>
    </source>
</evidence>
<dbReference type="EMBL" id="RQXW01000002">
    <property type="protein sequence ID" value="RTE67332.1"/>
    <property type="molecule type" value="Genomic_DNA"/>
</dbReference>
<proteinExistence type="predicted"/>
<keyword evidence="3" id="KW-1185">Reference proteome</keyword>
<sequence length="144" mass="16684">MKTTKEALEDMKHIIDILEDKGEPFDSGCPEDESFTMIERARRKSPEKPIRIVSNWIWWQIEYPLADLSRLAEQHLQPVKIRADQVLLDETNTYEGEQTLISTHLVDIRYDCVFESEDITYILCGPGTRKSVTPEQLAFFIGLP</sequence>
<dbReference type="Pfam" id="PF22275">
    <property type="entry name" value="DUF6957"/>
    <property type="match status" value="1"/>
</dbReference>
<name>A0A430KV15_9GAMM</name>
<dbReference type="InterPro" id="IPR054232">
    <property type="entry name" value="DUF6957"/>
</dbReference>
<gene>
    <name evidence="2" type="ORF">EH243_03780</name>
</gene>
<evidence type="ECO:0000313" key="2">
    <source>
        <dbReference type="EMBL" id="RTE67332.1"/>
    </source>
</evidence>
<dbReference type="RefSeq" id="WP_126157299.1">
    <property type="nucleotide sequence ID" value="NZ_RQXW01000002.1"/>
</dbReference>
<dbReference type="AlphaFoldDB" id="A0A430KV15"/>
<protein>
    <recommendedName>
        <fullName evidence="1">DUF6957 domain-containing protein</fullName>
    </recommendedName>
</protein>
<dbReference type="OrthoDB" id="7020948at2"/>
<accession>A0A430KV15</accession>
<dbReference type="Proteomes" id="UP000283087">
    <property type="component" value="Unassembled WGS sequence"/>
</dbReference>
<reference evidence="2 3" key="1">
    <citation type="submission" date="2018-11" db="EMBL/GenBank/DDBJ databases">
        <title>The draft genome sequence of Amphritea opalescens ANRC-JH13T.</title>
        <authorList>
            <person name="Fang Z."/>
            <person name="Zhang Y."/>
            <person name="Han X."/>
        </authorList>
    </citation>
    <scope>NUCLEOTIDE SEQUENCE [LARGE SCALE GENOMIC DNA]</scope>
    <source>
        <strain evidence="2 3">ANRC-JH13</strain>
    </source>
</reference>
<feature type="domain" description="DUF6957" evidence="1">
    <location>
        <begin position="28"/>
        <end position="136"/>
    </location>
</feature>